<proteinExistence type="predicted"/>
<reference evidence="1" key="4">
    <citation type="submission" date="2019-03" db="UniProtKB">
        <authorList>
            <consortium name="EnsemblPlants"/>
        </authorList>
    </citation>
    <scope>IDENTIFICATION</scope>
</reference>
<evidence type="ECO:0000313" key="2">
    <source>
        <dbReference type="Proteomes" id="UP000015105"/>
    </source>
</evidence>
<dbReference type="Proteomes" id="UP000015105">
    <property type="component" value="Chromosome 6D"/>
</dbReference>
<dbReference type="EnsemblPlants" id="AET6Gv20983500.2">
    <property type="protein sequence ID" value="AET6Gv20983500.2"/>
    <property type="gene ID" value="AET6Gv20983500"/>
</dbReference>
<evidence type="ECO:0000313" key="1">
    <source>
        <dbReference type="EnsemblPlants" id="AET6Gv20983500.2"/>
    </source>
</evidence>
<reference evidence="1" key="3">
    <citation type="journal article" date="2017" name="Nature">
        <title>Genome sequence of the progenitor of the wheat D genome Aegilops tauschii.</title>
        <authorList>
            <person name="Luo M.C."/>
            <person name="Gu Y.Q."/>
            <person name="Puiu D."/>
            <person name="Wang H."/>
            <person name="Twardziok S.O."/>
            <person name="Deal K.R."/>
            <person name="Huo N."/>
            <person name="Zhu T."/>
            <person name="Wang L."/>
            <person name="Wang Y."/>
            <person name="McGuire P.E."/>
            <person name="Liu S."/>
            <person name="Long H."/>
            <person name="Ramasamy R.K."/>
            <person name="Rodriguez J.C."/>
            <person name="Van S.L."/>
            <person name="Yuan L."/>
            <person name="Wang Z."/>
            <person name="Xia Z."/>
            <person name="Xiao L."/>
            <person name="Anderson O.D."/>
            <person name="Ouyang S."/>
            <person name="Liang Y."/>
            <person name="Zimin A.V."/>
            <person name="Pertea G."/>
            <person name="Qi P."/>
            <person name="Bennetzen J.L."/>
            <person name="Dai X."/>
            <person name="Dawson M.W."/>
            <person name="Muller H.G."/>
            <person name="Kugler K."/>
            <person name="Rivarola-Duarte L."/>
            <person name="Spannagl M."/>
            <person name="Mayer K.F.X."/>
            <person name="Lu F.H."/>
            <person name="Bevan M.W."/>
            <person name="Leroy P."/>
            <person name="Li P."/>
            <person name="You F.M."/>
            <person name="Sun Q."/>
            <person name="Liu Z."/>
            <person name="Lyons E."/>
            <person name="Wicker T."/>
            <person name="Salzberg S.L."/>
            <person name="Devos K.M."/>
            <person name="Dvorak J."/>
        </authorList>
    </citation>
    <scope>NUCLEOTIDE SEQUENCE [LARGE SCALE GENOMIC DNA]</scope>
    <source>
        <strain evidence="1">cv. AL8/78</strain>
    </source>
</reference>
<keyword evidence="2" id="KW-1185">Reference proteome</keyword>
<name>A0A453Q503_AEGTS</name>
<reference evidence="1" key="5">
    <citation type="journal article" date="2021" name="G3 (Bethesda)">
        <title>Aegilops tauschii genome assembly Aet v5.0 features greater sequence contiguity and improved annotation.</title>
        <authorList>
            <person name="Wang L."/>
            <person name="Zhu T."/>
            <person name="Rodriguez J.C."/>
            <person name="Deal K.R."/>
            <person name="Dubcovsky J."/>
            <person name="McGuire P.E."/>
            <person name="Lux T."/>
            <person name="Spannagl M."/>
            <person name="Mayer K.F.X."/>
            <person name="Baldrich P."/>
            <person name="Meyers B.C."/>
            <person name="Huo N."/>
            <person name="Gu Y.Q."/>
            <person name="Zhou H."/>
            <person name="Devos K.M."/>
            <person name="Bennetzen J.L."/>
            <person name="Unver T."/>
            <person name="Budak H."/>
            <person name="Gulick P.J."/>
            <person name="Galiba G."/>
            <person name="Kalapos B."/>
            <person name="Nelson D.R."/>
            <person name="Li P."/>
            <person name="You F.M."/>
            <person name="Luo M.C."/>
            <person name="Dvorak J."/>
        </authorList>
    </citation>
    <scope>NUCLEOTIDE SEQUENCE [LARGE SCALE GENOMIC DNA]</scope>
    <source>
        <strain evidence="1">cv. AL8/78</strain>
    </source>
</reference>
<dbReference type="AlphaFoldDB" id="A0A453Q503"/>
<reference evidence="2" key="1">
    <citation type="journal article" date="2014" name="Science">
        <title>Ancient hybridizations among the ancestral genomes of bread wheat.</title>
        <authorList>
            <consortium name="International Wheat Genome Sequencing Consortium,"/>
            <person name="Marcussen T."/>
            <person name="Sandve S.R."/>
            <person name="Heier L."/>
            <person name="Spannagl M."/>
            <person name="Pfeifer M."/>
            <person name="Jakobsen K.S."/>
            <person name="Wulff B.B."/>
            <person name="Steuernagel B."/>
            <person name="Mayer K.F."/>
            <person name="Olsen O.A."/>
        </authorList>
    </citation>
    <scope>NUCLEOTIDE SEQUENCE [LARGE SCALE GENOMIC DNA]</scope>
    <source>
        <strain evidence="2">cv. AL8/78</strain>
    </source>
</reference>
<protein>
    <submittedName>
        <fullName evidence="1">Uncharacterized protein</fullName>
    </submittedName>
</protein>
<sequence length="194" mass="21853">AHDGLSDNAYLDNAYLLVAEVLKKIVVLAPFICCHFINGLSRSMQNLTVCAMNELHLYEDSEKAIMSTSSANGMAVLRVVQAVSSLVTSLQERKDPELLAEKDHSDALSQISDINTTLDALWLRIIDIIITTSYHRYYQQFSLHRFEKLSLMPNFWMSISLDLSTSTYLVPRLLTMILKPLILLTTETLSEVDA</sequence>
<accession>A0A453Q503</accession>
<dbReference type="Gramene" id="AET6Gv20983500.2">
    <property type="protein sequence ID" value="AET6Gv20983500.2"/>
    <property type="gene ID" value="AET6Gv20983500"/>
</dbReference>
<reference evidence="2" key="2">
    <citation type="journal article" date="2017" name="Nat. Plants">
        <title>The Aegilops tauschii genome reveals multiple impacts of transposons.</title>
        <authorList>
            <person name="Zhao G."/>
            <person name="Zou C."/>
            <person name="Li K."/>
            <person name="Wang K."/>
            <person name="Li T."/>
            <person name="Gao L."/>
            <person name="Zhang X."/>
            <person name="Wang H."/>
            <person name="Yang Z."/>
            <person name="Liu X."/>
            <person name="Jiang W."/>
            <person name="Mao L."/>
            <person name="Kong X."/>
            <person name="Jiao Y."/>
            <person name="Jia J."/>
        </authorList>
    </citation>
    <scope>NUCLEOTIDE SEQUENCE [LARGE SCALE GENOMIC DNA]</scope>
    <source>
        <strain evidence="2">cv. AL8/78</strain>
    </source>
</reference>
<organism evidence="1 2">
    <name type="scientific">Aegilops tauschii subsp. strangulata</name>
    <name type="common">Goatgrass</name>
    <dbReference type="NCBI Taxonomy" id="200361"/>
    <lineage>
        <taxon>Eukaryota</taxon>
        <taxon>Viridiplantae</taxon>
        <taxon>Streptophyta</taxon>
        <taxon>Embryophyta</taxon>
        <taxon>Tracheophyta</taxon>
        <taxon>Spermatophyta</taxon>
        <taxon>Magnoliopsida</taxon>
        <taxon>Liliopsida</taxon>
        <taxon>Poales</taxon>
        <taxon>Poaceae</taxon>
        <taxon>BOP clade</taxon>
        <taxon>Pooideae</taxon>
        <taxon>Triticodae</taxon>
        <taxon>Triticeae</taxon>
        <taxon>Triticinae</taxon>
        <taxon>Aegilops</taxon>
    </lineage>
</organism>